<sequence length="295" mass="32260">MSLDQFVSLHQTAPWFTLGVVCILGLVVGSFLNVVIYRIPVMLFKEWKEACDEMIANPAEAPLPEGKFNLAIPNSRCPKCNSAIKPWQNIPVVSFLILKGACAKCGEKISTRYPLVELFTGIASLMVLWLLGVTPQAAMALILVWALIALTMIDIDHQLLPDNLTLPLMWLGLLCNLNGLYTDLNSAVIGAMAGYLSLWSVYWLFKLVTGKEGMGFGDFKLLAALGAWMGWEQLPVIIILSSLVGAVFGIAGMIMAGKDKEWRIPFGPYLAIAGAIAFFWGDLITEKYLSLSGLS</sequence>
<evidence type="ECO:0000259" key="21">
    <source>
        <dbReference type="Pfam" id="PF06750"/>
    </source>
</evidence>
<accession>A0AAN2BIM7</accession>
<evidence type="ECO:0000256" key="12">
    <source>
        <dbReference type="ARBA" id="ARBA00023136"/>
    </source>
</evidence>
<dbReference type="KEGG" id="marq:MARGE09_P0291"/>
<evidence type="ECO:0000256" key="1">
    <source>
        <dbReference type="ARBA" id="ARBA00004429"/>
    </source>
</evidence>
<dbReference type="PANTHER" id="PTHR30487">
    <property type="entry name" value="TYPE 4 PREPILIN-LIKE PROTEINS LEADER PEPTIDE-PROCESSING ENZYME"/>
    <property type="match status" value="1"/>
</dbReference>
<evidence type="ECO:0000256" key="3">
    <source>
        <dbReference type="ARBA" id="ARBA00022475"/>
    </source>
</evidence>
<dbReference type="FunFam" id="1.20.120.1220:FF:000001">
    <property type="entry name" value="Type 4 prepilin-like proteins leader peptide-processing enzyme"/>
    <property type="match status" value="1"/>
</dbReference>
<evidence type="ECO:0000256" key="15">
    <source>
        <dbReference type="ARBA" id="ARBA00067082"/>
    </source>
</evidence>
<comment type="subcellular location">
    <subcellularLocation>
        <location evidence="1">Cell inner membrane</location>
        <topology evidence="1">Multi-pass membrane protein</topology>
    </subcellularLocation>
    <subcellularLocation>
        <location evidence="18">Cell membrane</location>
        <topology evidence="18">Multi-pass membrane protein</topology>
    </subcellularLocation>
</comment>
<dbReference type="PANTHER" id="PTHR30487:SF0">
    <property type="entry name" value="PREPILIN LEADER PEPTIDASE_N-METHYLTRANSFERASE-RELATED"/>
    <property type="match status" value="1"/>
</dbReference>
<feature type="transmembrane region" description="Helical" evidence="19">
    <location>
        <begin position="237"/>
        <end position="254"/>
    </location>
</feature>
<keyword evidence="6 18" id="KW-0645">Protease</keyword>
<dbReference type="InterPro" id="IPR010627">
    <property type="entry name" value="Prepilin_pept_A24_N"/>
</dbReference>
<dbReference type="GO" id="GO:0008168">
    <property type="term" value="F:methyltransferase activity"/>
    <property type="evidence" value="ECO:0007669"/>
    <property type="project" value="UniProtKB-KW"/>
</dbReference>
<dbReference type="AlphaFoldDB" id="A0AAN2BIM7"/>
<dbReference type="EC" id="3.4.23.43" evidence="15 18"/>
<dbReference type="PRINTS" id="PR00864">
    <property type="entry name" value="PREPILNPTASE"/>
</dbReference>
<dbReference type="GO" id="GO:0006465">
    <property type="term" value="P:signal peptide processing"/>
    <property type="evidence" value="ECO:0007669"/>
    <property type="project" value="TreeGrafter"/>
</dbReference>
<dbReference type="GO" id="GO:0004190">
    <property type="term" value="F:aspartic-type endopeptidase activity"/>
    <property type="evidence" value="ECO:0007669"/>
    <property type="project" value="UniProtKB-EC"/>
</dbReference>
<evidence type="ECO:0000256" key="14">
    <source>
        <dbReference type="ARBA" id="ARBA00050401"/>
    </source>
</evidence>
<evidence type="ECO:0000313" key="23">
    <source>
        <dbReference type="Proteomes" id="UP001320119"/>
    </source>
</evidence>
<dbReference type="InterPro" id="IPR050882">
    <property type="entry name" value="Prepilin_peptidase/N-MTase"/>
</dbReference>
<keyword evidence="12 19" id="KW-0472">Membrane</keyword>
<evidence type="ECO:0000256" key="19">
    <source>
        <dbReference type="SAM" id="Phobius"/>
    </source>
</evidence>
<dbReference type="Pfam" id="PF01478">
    <property type="entry name" value="Peptidase_A24"/>
    <property type="match status" value="1"/>
</dbReference>
<dbReference type="GO" id="GO:0032259">
    <property type="term" value="P:methylation"/>
    <property type="evidence" value="ECO:0007669"/>
    <property type="project" value="UniProtKB-KW"/>
</dbReference>
<keyword evidence="3" id="KW-1003">Cell membrane</keyword>
<dbReference type="EC" id="2.1.1.-" evidence="18"/>
<dbReference type="Proteomes" id="UP001320119">
    <property type="component" value="Chromosome"/>
</dbReference>
<feature type="transmembrane region" description="Helical" evidence="19">
    <location>
        <begin position="15"/>
        <end position="37"/>
    </location>
</feature>
<dbReference type="InterPro" id="IPR000045">
    <property type="entry name" value="Prepilin_IV_endopep_pep"/>
</dbReference>
<dbReference type="RefSeq" id="WP_236985599.1">
    <property type="nucleotide sequence ID" value="NZ_AP023086.1"/>
</dbReference>
<evidence type="ECO:0000256" key="13">
    <source>
        <dbReference type="ARBA" id="ARBA00023268"/>
    </source>
</evidence>
<comment type="function">
    <text evidence="18">Plays an essential role in type IV pili and type II pseudopili formation by proteolytically removing the leader sequence from substrate proteins and subsequently monomethylating the alpha-amino group of the newly exposed N-terminal phenylalanine.</text>
</comment>
<keyword evidence="7 18" id="KW-0808">Transferase</keyword>
<reference evidence="22 23" key="1">
    <citation type="journal article" date="2022" name="IScience">
        <title>An ultrasensitive nanofiber-based assay for enzymatic hydrolysis and deep-sea microbial degradation of cellulose.</title>
        <authorList>
            <person name="Tsudome M."/>
            <person name="Tachioka M."/>
            <person name="Miyazaki M."/>
            <person name="Uchimura K."/>
            <person name="Tsuda M."/>
            <person name="Takaki Y."/>
            <person name="Deguchi S."/>
        </authorList>
    </citation>
    <scope>NUCLEOTIDE SEQUENCE [LARGE SCALE GENOMIC DNA]</scope>
    <source>
        <strain evidence="22 23">GE09</strain>
    </source>
</reference>
<feature type="transmembrane region" description="Helical" evidence="19">
    <location>
        <begin position="164"/>
        <end position="181"/>
    </location>
</feature>
<feature type="transmembrane region" description="Helical" evidence="19">
    <location>
        <begin position="266"/>
        <end position="285"/>
    </location>
</feature>
<dbReference type="InterPro" id="IPR014032">
    <property type="entry name" value="Peptidase_A24A_bac"/>
</dbReference>
<keyword evidence="11 19" id="KW-1133">Transmembrane helix</keyword>
<keyword evidence="9 18" id="KW-0812">Transmembrane</keyword>
<keyword evidence="4" id="KW-0997">Cell inner membrane</keyword>
<evidence type="ECO:0000256" key="16">
    <source>
        <dbReference type="ARBA" id="ARBA00071870"/>
    </source>
</evidence>
<dbReference type="Pfam" id="PF06750">
    <property type="entry name" value="A24_N_bact"/>
    <property type="match status" value="1"/>
</dbReference>
<protein>
    <recommendedName>
        <fullName evidence="16 18">Prepilin leader peptidase/N-methyltransferase</fullName>
        <ecNumber evidence="18">2.1.1.-</ecNumber>
        <ecNumber evidence="15 18">3.4.23.43</ecNumber>
    </recommendedName>
</protein>
<keyword evidence="13 18" id="KW-0511">Multifunctional enzyme</keyword>
<organism evidence="22 23">
    <name type="scientific">Marinagarivorans cellulosilyticus</name>
    <dbReference type="NCBI Taxonomy" id="2721545"/>
    <lineage>
        <taxon>Bacteria</taxon>
        <taxon>Pseudomonadati</taxon>
        <taxon>Pseudomonadota</taxon>
        <taxon>Gammaproteobacteria</taxon>
        <taxon>Cellvibrionales</taxon>
        <taxon>Cellvibrionaceae</taxon>
        <taxon>Marinagarivorans</taxon>
    </lineage>
</organism>
<evidence type="ECO:0000259" key="20">
    <source>
        <dbReference type="Pfam" id="PF01478"/>
    </source>
</evidence>
<proteinExistence type="inferred from homology"/>
<evidence type="ECO:0000256" key="7">
    <source>
        <dbReference type="ARBA" id="ARBA00022679"/>
    </source>
</evidence>
<evidence type="ECO:0000256" key="18">
    <source>
        <dbReference type="RuleBase" id="RU003794"/>
    </source>
</evidence>
<comment type="similarity">
    <text evidence="2 17">Belongs to the peptidase A24 family.</text>
</comment>
<feature type="transmembrane region" description="Helical" evidence="19">
    <location>
        <begin position="187"/>
        <end position="205"/>
    </location>
</feature>
<evidence type="ECO:0000313" key="22">
    <source>
        <dbReference type="EMBL" id="BCD96092.1"/>
    </source>
</evidence>
<dbReference type="EMBL" id="AP023086">
    <property type="protein sequence ID" value="BCD96092.1"/>
    <property type="molecule type" value="Genomic_DNA"/>
</dbReference>
<evidence type="ECO:0000256" key="6">
    <source>
        <dbReference type="ARBA" id="ARBA00022670"/>
    </source>
</evidence>
<name>A0AAN2BIM7_9GAMM</name>
<evidence type="ECO:0000256" key="11">
    <source>
        <dbReference type="ARBA" id="ARBA00022989"/>
    </source>
</evidence>
<evidence type="ECO:0000256" key="10">
    <source>
        <dbReference type="ARBA" id="ARBA00022801"/>
    </source>
</evidence>
<feature type="domain" description="Prepilin peptidase A24 N-terminal" evidence="21">
    <location>
        <begin position="23"/>
        <end position="129"/>
    </location>
</feature>
<keyword evidence="8" id="KW-0949">S-adenosyl-L-methionine</keyword>
<evidence type="ECO:0000256" key="4">
    <source>
        <dbReference type="ARBA" id="ARBA00022519"/>
    </source>
</evidence>
<feature type="transmembrane region" description="Helical" evidence="19">
    <location>
        <begin position="137"/>
        <end position="155"/>
    </location>
</feature>
<comment type="catalytic activity">
    <reaction evidence="14 18">
        <text>Typically cleaves a -Gly-|-Phe- bond to release an N-terminal, basic peptide of 5-8 residues from type IV prepilin, and then N-methylates the new N-terminal amino group, the methyl donor being S-adenosyl-L-methionine.</text>
        <dbReference type="EC" id="3.4.23.43"/>
    </reaction>
</comment>
<dbReference type="Gene3D" id="1.20.120.1220">
    <property type="match status" value="1"/>
</dbReference>
<evidence type="ECO:0000256" key="5">
    <source>
        <dbReference type="ARBA" id="ARBA00022603"/>
    </source>
</evidence>
<evidence type="ECO:0000256" key="17">
    <source>
        <dbReference type="RuleBase" id="RU003793"/>
    </source>
</evidence>
<keyword evidence="23" id="KW-1185">Reference proteome</keyword>
<keyword evidence="5 18" id="KW-0489">Methyltransferase</keyword>
<keyword evidence="10 18" id="KW-0378">Hydrolase</keyword>
<evidence type="ECO:0000256" key="9">
    <source>
        <dbReference type="ARBA" id="ARBA00022692"/>
    </source>
</evidence>
<dbReference type="GO" id="GO:0005886">
    <property type="term" value="C:plasma membrane"/>
    <property type="evidence" value="ECO:0007669"/>
    <property type="project" value="UniProtKB-SubCell"/>
</dbReference>
<evidence type="ECO:0000256" key="2">
    <source>
        <dbReference type="ARBA" id="ARBA00005801"/>
    </source>
</evidence>
<gene>
    <name evidence="22" type="ORF">MARGE09_P0291</name>
</gene>
<evidence type="ECO:0000256" key="8">
    <source>
        <dbReference type="ARBA" id="ARBA00022691"/>
    </source>
</evidence>
<feature type="domain" description="Prepilin type IV endopeptidase peptidase" evidence="20">
    <location>
        <begin position="141"/>
        <end position="250"/>
    </location>
</feature>